<keyword evidence="2" id="KW-1133">Transmembrane helix</keyword>
<dbReference type="AlphaFoldDB" id="A0AAD4K1R8"/>
<protein>
    <recommendedName>
        <fullName evidence="3">Matrix-remodeling-associated protein 7 helical domain-containing protein</fullName>
    </recommendedName>
</protein>
<keyword evidence="5" id="KW-1185">Reference proteome</keyword>
<feature type="region of interest" description="Disordered" evidence="1">
    <location>
        <begin position="74"/>
        <end position="107"/>
    </location>
</feature>
<dbReference type="EMBL" id="JAJJHW010002585">
    <property type="protein sequence ID" value="KAH8372009.1"/>
    <property type="molecule type" value="Genomic_DNA"/>
</dbReference>
<organism evidence="4 5">
    <name type="scientific">Drosophila rubida</name>
    <dbReference type="NCBI Taxonomy" id="30044"/>
    <lineage>
        <taxon>Eukaryota</taxon>
        <taxon>Metazoa</taxon>
        <taxon>Ecdysozoa</taxon>
        <taxon>Arthropoda</taxon>
        <taxon>Hexapoda</taxon>
        <taxon>Insecta</taxon>
        <taxon>Pterygota</taxon>
        <taxon>Neoptera</taxon>
        <taxon>Endopterygota</taxon>
        <taxon>Diptera</taxon>
        <taxon>Brachycera</taxon>
        <taxon>Muscomorpha</taxon>
        <taxon>Ephydroidea</taxon>
        <taxon>Drosophilidae</taxon>
        <taxon>Drosophila</taxon>
    </lineage>
</organism>
<dbReference type="Proteomes" id="UP001200034">
    <property type="component" value="Unassembled WGS sequence"/>
</dbReference>
<accession>A0AAD4K1R8</accession>
<feature type="transmembrane region" description="Helical" evidence="2">
    <location>
        <begin position="16"/>
        <end position="37"/>
    </location>
</feature>
<keyword evidence="2" id="KW-0472">Membrane</keyword>
<gene>
    <name evidence="4" type="ORF">KR093_009704</name>
</gene>
<comment type="caution">
    <text evidence="4">The sequence shown here is derived from an EMBL/GenBank/DDBJ whole genome shotgun (WGS) entry which is preliminary data.</text>
</comment>
<feature type="compositionally biased region" description="Acidic residues" evidence="1">
    <location>
        <begin position="75"/>
        <end position="97"/>
    </location>
</feature>
<evidence type="ECO:0000313" key="4">
    <source>
        <dbReference type="EMBL" id="KAH8372009.1"/>
    </source>
</evidence>
<evidence type="ECO:0000256" key="1">
    <source>
        <dbReference type="SAM" id="MobiDB-lite"/>
    </source>
</evidence>
<keyword evidence="2" id="KW-0812">Transmembrane</keyword>
<evidence type="ECO:0000256" key="2">
    <source>
        <dbReference type="SAM" id="Phobius"/>
    </source>
</evidence>
<dbReference type="InterPro" id="IPR026622">
    <property type="entry name" value="Mxra7"/>
</dbReference>
<evidence type="ECO:0000313" key="5">
    <source>
        <dbReference type="Proteomes" id="UP001200034"/>
    </source>
</evidence>
<evidence type="ECO:0000259" key="3">
    <source>
        <dbReference type="Pfam" id="PF25473"/>
    </source>
</evidence>
<feature type="domain" description="Matrix-remodeling-associated protein 7 helical" evidence="3">
    <location>
        <begin position="113"/>
        <end position="175"/>
    </location>
</feature>
<name>A0AAD4K1R8_9MUSC</name>
<proteinExistence type="predicted"/>
<dbReference type="InterPro" id="IPR057534">
    <property type="entry name" value="MXRA7_helical"/>
</dbReference>
<sequence>MHHTVKSSGDIWFDPSGYYVVALTTLLLCILISLYFANFLKDDVELEDEGLGAEVRLEDDAELQAQLRSRLQHEIDEDEAYEEEDDEEEELEAFSESDGDKETHSNYSNLMGKIKAKHYQHKLAKNLSPSQIEEERRIEREQLAAIFELLRKQEDELNLKDRISDSELKQQVKLYR</sequence>
<dbReference type="PANTHER" id="PTHR21845">
    <property type="entry name" value="TRANSMEMBRANE ANCHOR PROTEIN 1"/>
    <property type="match status" value="1"/>
</dbReference>
<reference evidence="4" key="1">
    <citation type="journal article" date="2021" name="Mol. Ecol. Resour.">
        <title>Phylogenomic analyses of the genus Drosophila reveals genomic signals of climate adaptation.</title>
        <authorList>
            <person name="Li F."/>
            <person name="Rane R.V."/>
            <person name="Luria V."/>
            <person name="Xiong Z."/>
            <person name="Chen J."/>
            <person name="Li Z."/>
            <person name="Catullo R.A."/>
            <person name="Griffin P.C."/>
            <person name="Schiffer M."/>
            <person name="Pearce S."/>
            <person name="Lee S.F."/>
            <person name="McElroy K."/>
            <person name="Stocker A."/>
            <person name="Shirriffs J."/>
            <person name="Cockerell F."/>
            <person name="Coppin C."/>
            <person name="Sgro C.M."/>
            <person name="Karger A."/>
            <person name="Cain J.W."/>
            <person name="Weber J.A."/>
            <person name="Santpere G."/>
            <person name="Kirschner M.W."/>
            <person name="Hoffmann A.A."/>
            <person name="Oakeshott J.G."/>
            <person name="Zhang G."/>
        </authorList>
    </citation>
    <scope>NUCLEOTIDE SEQUENCE</scope>
    <source>
        <strain evidence="4">BGI-SZ-2011g</strain>
    </source>
</reference>
<dbReference type="Pfam" id="PF25473">
    <property type="entry name" value="MXRA7_helical"/>
    <property type="match status" value="1"/>
</dbReference>
<dbReference type="PANTHER" id="PTHR21845:SF2">
    <property type="entry name" value="MATRIX-REMODELING-ASSOCIATED PROTEIN 7"/>
    <property type="match status" value="1"/>
</dbReference>